<feature type="compositionally biased region" description="Low complexity" evidence="2">
    <location>
        <begin position="72"/>
        <end position="83"/>
    </location>
</feature>
<evidence type="ECO:0000313" key="5">
    <source>
        <dbReference type="WBParaSite" id="GPLIN_000559900"/>
    </source>
</evidence>
<feature type="region of interest" description="Disordered" evidence="2">
    <location>
        <begin position="61"/>
        <end position="83"/>
    </location>
</feature>
<dbReference type="PROSITE" id="PS50118">
    <property type="entry name" value="HMG_BOX_2"/>
    <property type="match status" value="1"/>
</dbReference>
<feature type="compositionally biased region" description="Polar residues" evidence="2">
    <location>
        <begin position="869"/>
        <end position="886"/>
    </location>
</feature>
<evidence type="ECO:0000256" key="1">
    <source>
        <dbReference type="PROSITE-ProRule" id="PRU00267"/>
    </source>
</evidence>
<dbReference type="CDD" id="cd00084">
    <property type="entry name" value="HMG-box_SF"/>
    <property type="match status" value="1"/>
</dbReference>
<feature type="region of interest" description="Disordered" evidence="2">
    <location>
        <begin position="435"/>
        <end position="468"/>
    </location>
</feature>
<feature type="domain" description="HMG box" evidence="3">
    <location>
        <begin position="157"/>
        <end position="216"/>
    </location>
</feature>
<feature type="compositionally biased region" description="Polar residues" evidence="2">
    <location>
        <begin position="507"/>
        <end position="529"/>
    </location>
</feature>
<name>A0A183BYA9_GLOPA</name>
<evidence type="ECO:0000256" key="2">
    <source>
        <dbReference type="SAM" id="MobiDB-lite"/>
    </source>
</evidence>
<sequence length="966" mass="106115">MRSQYIVVKNEVAAAINQNQFCQEQQRPFVAGGDGSGSSNEREGRARFMRSVKTEWIAAGEECPSFRPPSPADSSASSSSSSSIINLDDLEEHIQQWMQEDGHLMNNDEHDVQLLGEYQRPQNNLPSGGVNPPMSAAKTLEALRANPNGISNAILNACKRGNPFILFSATQRAIIRCSLPPEATFKQISEETARRWKTLPVAEKQVYERHAKELQQIAAPEPKAGQLRAFCCLWNGCVFESNSECGLFQHISISHISTLSAPLFCMWRPCNRGPNKNKPFKSLTNLMKHIRERHGGGQIVQANDWTFSRAYFVYVPPAQQLTLGANVKIIPTSNSPNIGKTGLFINHPYGKVPGQQFACAQPILYETVVAHLQAQKADEGTSKQQQQQQQMQQQHRLNDTIERQPVNDGKMLLEGYLRANNQPQQHLAKSTAAGMVPQGYSGSNNQCQQYDNNSRAGMPSERYHGPNKQQLQRVCNNNAIGELSEMYVRLTNQIPQHLDNDDIGTRTLPQGYSGSNDQYRQPLENSTGTGMLPPGYSGSNNHLENTTGTLPQGYSGSNNQYRQPLENSTGTGMLPGYSGSNNQYRQALQNTTGNLPQGYSGSNNQYRQLLENSTGTGMFPQGYSGSNNQYRQLLENSTGTGMFPQGYSGSNNQYRQLLEDHSTDGIFLQRYSGLNNQYRQPLENSTGTGMFLQGYSGSNNQYGQLLENSTGMLPDMDTNQTLKLRAVLINGFTVHFPASAEVVVLPPGTLSADQTQQIIIYNKKKGSATASEAEANSDAQKRTQVQAADRSQSPLIVSNNAAGRPPSPMTPLSSSPTAGAGGDVDFQFLSPTPGNVSSLDQKRLHVDAPTEWQPSIAQKRHHRTDHQTETMPTVSDGTGISETSFSDDVFPVPTVKEEPMAIGVAEEEKNGTSETHSCANGKQTEEAEEGQKNLAKSALETEPNRTLLTDIDLNRLDAKATNIFID</sequence>
<dbReference type="Gene3D" id="3.30.160.60">
    <property type="entry name" value="Classic Zinc Finger"/>
    <property type="match status" value="1"/>
</dbReference>
<feature type="compositionally biased region" description="Low complexity" evidence="2">
    <location>
        <begin position="384"/>
        <end position="394"/>
    </location>
</feature>
<feature type="compositionally biased region" description="Polar residues" evidence="2">
    <location>
        <begin position="782"/>
        <end position="801"/>
    </location>
</feature>
<accession>A0A183BYA9</accession>
<dbReference type="Proteomes" id="UP000050741">
    <property type="component" value="Unassembled WGS sequence"/>
</dbReference>
<dbReference type="AlphaFoldDB" id="A0A183BYA9"/>
<reference evidence="5" key="3">
    <citation type="submission" date="2016-06" db="UniProtKB">
        <authorList>
            <consortium name="WormBaseParasite"/>
        </authorList>
    </citation>
    <scope>IDENTIFICATION</scope>
</reference>
<feature type="region of interest" description="Disordered" evidence="2">
    <location>
        <begin position="376"/>
        <end position="396"/>
    </location>
</feature>
<dbReference type="Gene3D" id="1.10.30.10">
    <property type="entry name" value="High mobility group box domain"/>
    <property type="match status" value="1"/>
</dbReference>
<dbReference type="SUPFAM" id="SSF47095">
    <property type="entry name" value="HMG-box"/>
    <property type="match status" value="1"/>
</dbReference>
<dbReference type="GO" id="GO:0003677">
    <property type="term" value="F:DNA binding"/>
    <property type="evidence" value="ECO:0007669"/>
    <property type="project" value="UniProtKB-UniRule"/>
</dbReference>
<feature type="region of interest" description="Disordered" evidence="2">
    <location>
        <begin position="905"/>
        <end position="941"/>
    </location>
</feature>
<feature type="compositionally biased region" description="Polar residues" evidence="2">
    <location>
        <begin position="912"/>
        <end position="922"/>
    </location>
</feature>
<reference evidence="4" key="1">
    <citation type="submission" date="2013-12" db="EMBL/GenBank/DDBJ databases">
        <authorList>
            <person name="Aslett M."/>
        </authorList>
    </citation>
    <scope>NUCLEOTIDE SEQUENCE [LARGE SCALE GENOMIC DNA]</scope>
    <source>
        <strain evidence="4">Lindley</strain>
    </source>
</reference>
<feature type="region of interest" description="Disordered" evidence="2">
    <location>
        <begin position="857"/>
        <end position="890"/>
    </location>
</feature>
<dbReference type="InterPro" id="IPR013087">
    <property type="entry name" value="Znf_C2H2_type"/>
</dbReference>
<feature type="region of interest" description="Disordered" evidence="2">
    <location>
        <begin position="498"/>
        <end position="584"/>
    </location>
</feature>
<protein>
    <submittedName>
        <fullName evidence="5">HMG box domain-containing protein</fullName>
    </submittedName>
</protein>
<keyword evidence="1" id="KW-0539">Nucleus</keyword>
<evidence type="ECO:0000313" key="4">
    <source>
        <dbReference type="Proteomes" id="UP000050741"/>
    </source>
</evidence>
<dbReference type="InterPro" id="IPR036910">
    <property type="entry name" value="HMG_box_dom_sf"/>
</dbReference>
<dbReference type="InterPro" id="IPR009071">
    <property type="entry name" value="HMG_box_dom"/>
</dbReference>
<keyword evidence="1" id="KW-0238">DNA-binding</keyword>
<reference evidence="4" key="2">
    <citation type="submission" date="2014-05" db="EMBL/GenBank/DDBJ databases">
        <title>The genome and life-stage specific transcriptomes of Globodera pallida elucidate key aspects of plant parasitism by a cyst nematode.</title>
        <authorList>
            <person name="Cotton J.A."/>
            <person name="Lilley C.J."/>
            <person name="Jones L.M."/>
            <person name="Kikuchi T."/>
            <person name="Reid A.J."/>
            <person name="Thorpe P."/>
            <person name="Tsai I.J."/>
            <person name="Beasley H."/>
            <person name="Blok V."/>
            <person name="Cock P.J.A."/>
            <person name="Van den Akker S.E."/>
            <person name="Holroyd N."/>
            <person name="Hunt M."/>
            <person name="Mantelin S."/>
            <person name="Naghra H."/>
            <person name="Pain A."/>
            <person name="Palomares-Rius J.E."/>
            <person name="Zarowiecki M."/>
            <person name="Berriman M."/>
            <person name="Jones J.T."/>
            <person name="Urwin P.E."/>
        </authorList>
    </citation>
    <scope>NUCLEOTIDE SEQUENCE [LARGE SCALE GENOMIC DNA]</scope>
    <source>
        <strain evidence="4">Lindley</strain>
    </source>
</reference>
<keyword evidence="4" id="KW-1185">Reference proteome</keyword>
<feature type="compositionally biased region" description="Polar residues" evidence="2">
    <location>
        <begin position="829"/>
        <end position="839"/>
    </location>
</feature>
<feature type="region of interest" description="Disordered" evidence="2">
    <location>
        <begin position="771"/>
        <end position="839"/>
    </location>
</feature>
<feature type="compositionally biased region" description="Polar residues" evidence="2">
    <location>
        <begin position="537"/>
        <end position="571"/>
    </location>
</feature>
<evidence type="ECO:0000259" key="3">
    <source>
        <dbReference type="PROSITE" id="PS50118"/>
    </source>
</evidence>
<proteinExistence type="predicted"/>
<dbReference type="WBParaSite" id="GPLIN_000559900">
    <property type="protein sequence ID" value="GPLIN_000559900"/>
    <property type="gene ID" value="GPLIN_000559900"/>
</dbReference>
<dbReference type="SMART" id="SM00355">
    <property type="entry name" value="ZnF_C2H2"/>
    <property type="match status" value="2"/>
</dbReference>
<dbReference type="GO" id="GO:0005634">
    <property type="term" value="C:nucleus"/>
    <property type="evidence" value="ECO:0007669"/>
    <property type="project" value="UniProtKB-UniRule"/>
</dbReference>
<dbReference type="Pfam" id="PF00505">
    <property type="entry name" value="HMG_box"/>
    <property type="match status" value="1"/>
</dbReference>
<organism evidence="4 5">
    <name type="scientific">Globodera pallida</name>
    <name type="common">Potato cyst nematode worm</name>
    <name type="synonym">Heterodera pallida</name>
    <dbReference type="NCBI Taxonomy" id="36090"/>
    <lineage>
        <taxon>Eukaryota</taxon>
        <taxon>Metazoa</taxon>
        <taxon>Ecdysozoa</taxon>
        <taxon>Nematoda</taxon>
        <taxon>Chromadorea</taxon>
        <taxon>Rhabditida</taxon>
        <taxon>Tylenchina</taxon>
        <taxon>Tylenchomorpha</taxon>
        <taxon>Tylenchoidea</taxon>
        <taxon>Heteroderidae</taxon>
        <taxon>Heteroderinae</taxon>
        <taxon>Globodera</taxon>
    </lineage>
</organism>
<feature type="DNA-binding region" description="HMG box" evidence="1">
    <location>
        <begin position="157"/>
        <end position="216"/>
    </location>
</feature>
<feature type="compositionally biased region" description="Polar residues" evidence="2">
    <location>
        <begin position="440"/>
        <end position="455"/>
    </location>
</feature>